<evidence type="ECO:0000256" key="8">
    <source>
        <dbReference type="ARBA" id="ARBA00032024"/>
    </source>
</evidence>
<dbReference type="InterPro" id="IPR013752">
    <property type="entry name" value="KPA_reductase"/>
</dbReference>
<keyword evidence="14" id="KW-1185">Reference proteome</keyword>
<comment type="function">
    <text evidence="10">Catalyzes the NADPH-dependent reduction of ketopantoate into pantoic acid.</text>
</comment>
<evidence type="ECO:0000256" key="3">
    <source>
        <dbReference type="ARBA" id="ARBA00013014"/>
    </source>
</evidence>
<name>A0A6M1LMV1_9PROT</name>
<evidence type="ECO:0000256" key="5">
    <source>
        <dbReference type="ARBA" id="ARBA00022655"/>
    </source>
</evidence>
<sequence length="313" mass="33070">MRMLVLGAGALGGYFGARAMQRGLDVAFLVRPARAAALARDGLRLRSTHGDFDGPVTTMERACPGFDVVLLSCKAYDLDPAIEAIRPAVEAGACVLPVLNGLSHIDRLNAAFGAARVWGGLAKCAATLRPDGTIQHLNDWHWLTFGEQGGGEQDGALDGRAAAFAAALGQSPGLVAEAVPDIRRRMWEKLVHLGTVAAGTVLMRASVGEIIRAGGRGFLLALLERNAAIAAAQGFPMSPGFMESYRAMFSDAGSAYTASMLRDLEAGGRTEAEHILGFLTDAARAAGVPEDLHALALLHARAHDQRREAKRRP</sequence>
<accession>A0A6M1LMV1</accession>
<dbReference type="PANTHER" id="PTHR21708">
    <property type="entry name" value="PROBABLE 2-DEHYDROPANTOATE 2-REDUCTASE"/>
    <property type="match status" value="1"/>
</dbReference>
<feature type="domain" description="Ketopantoate reductase C-terminal" evidence="12">
    <location>
        <begin position="181"/>
        <end position="290"/>
    </location>
</feature>
<dbReference type="InterPro" id="IPR003710">
    <property type="entry name" value="ApbA"/>
</dbReference>
<reference evidence="13 14" key="2">
    <citation type="submission" date="2020-03" db="EMBL/GenBank/DDBJ databases">
        <title>Roseomonas stagni sp. nov., isolated from pond water in Japan.</title>
        <authorList>
            <person name="Furuhata K."/>
            <person name="Miyamoto H."/>
            <person name="Goto K."/>
        </authorList>
    </citation>
    <scope>NUCLEOTIDE SEQUENCE [LARGE SCALE GENOMIC DNA]</scope>
    <source>
        <strain evidence="13 14">PeD5</strain>
    </source>
</reference>
<gene>
    <name evidence="13" type="ORF">G3576_16830</name>
</gene>
<dbReference type="UniPathway" id="UPA00028">
    <property type="reaction ID" value="UER00004"/>
</dbReference>
<dbReference type="SUPFAM" id="SSF51735">
    <property type="entry name" value="NAD(P)-binding Rossmann-fold domains"/>
    <property type="match status" value="1"/>
</dbReference>
<dbReference type="PANTHER" id="PTHR21708:SF26">
    <property type="entry name" value="2-DEHYDROPANTOATE 2-REDUCTASE"/>
    <property type="match status" value="1"/>
</dbReference>
<evidence type="ECO:0000313" key="13">
    <source>
        <dbReference type="EMBL" id="NGM21690.1"/>
    </source>
</evidence>
<evidence type="ECO:0000313" key="14">
    <source>
        <dbReference type="Proteomes" id="UP000475385"/>
    </source>
</evidence>
<dbReference type="EC" id="1.1.1.169" evidence="3 10"/>
<comment type="catalytic activity">
    <reaction evidence="9 10">
        <text>(R)-pantoate + NADP(+) = 2-dehydropantoate + NADPH + H(+)</text>
        <dbReference type="Rhea" id="RHEA:16233"/>
        <dbReference type="ChEBI" id="CHEBI:11561"/>
        <dbReference type="ChEBI" id="CHEBI:15378"/>
        <dbReference type="ChEBI" id="CHEBI:15980"/>
        <dbReference type="ChEBI" id="CHEBI:57783"/>
        <dbReference type="ChEBI" id="CHEBI:58349"/>
        <dbReference type="EC" id="1.1.1.169"/>
    </reaction>
</comment>
<dbReference type="InterPro" id="IPR013328">
    <property type="entry name" value="6PGD_dom2"/>
</dbReference>
<dbReference type="Proteomes" id="UP000475385">
    <property type="component" value="Unassembled WGS sequence"/>
</dbReference>
<keyword evidence="6 10" id="KW-0521">NADP</keyword>
<dbReference type="AlphaFoldDB" id="A0A6M1LMV1"/>
<dbReference type="Gene3D" id="3.40.50.720">
    <property type="entry name" value="NAD(P)-binding Rossmann-like Domain"/>
    <property type="match status" value="1"/>
</dbReference>
<dbReference type="InterPro" id="IPR008927">
    <property type="entry name" value="6-PGluconate_DH-like_C_sf"/>
</dbReference>
<dbReference type="SUPFAM" id="SSF48179">
    <property type="entry name" value="6-phosphogluconate dehydrogenase C-terminal domain-like"/>
    <property type="match status" value="1"/>
</dbReference>
<dbReference type="InterPro" id="IPR013332">
    <property type="entry name" value="KPR_N"/>
</dbReference>
<dbReference type="InterPro" id="IPR051402">
    <property type="entry name" value="KPR-Related"/>
</dbReference>
<dbReference type="Pfam" id="PF02558">
    <property type="entry name" value="ApbA"/>
    <property type="match status" value="1"/>
</dbReference>
<proteinExistence type="inferred from homology"/>
<dbReference type="GO" id="GO:0015940">
    <property type="term" value="P:pantothenate biosynthetic process"/>
    <property type="evidence" value="ECO:0007669"/>
    <property type="project" value="UniProtKB-UniPathway"/>
</dbReference>
<evidence type="ECO:0000259" key="11">
    <source>
        <dbReference type="Pfam" id="PF02558"/>
    </source>
</evidence>
<dbReference type="Gene3D" id="1.10.1040.10">
    <property type="entry name" value="N-(1-d-carboxylethyl)-l-norvaline Dehydrogenase, domain 2"/>
    <property type="match status" value="1"/>
</dbReference>
<keyword evidence="5 10" id="KW-0566">Pantothenate biosynthesis</keyword>
<comment type="similarity">
    <text evidence="2 10">Belongs to the ketopantoate reductase family.</text>
</comment>
<evidence type="ECO:0000256" key="9">
    <source>
        <dbReference type="ARBA" id="ARBA00048793"/>
    </source>
</evidence>
<dbReference type="Pfam" id="PF08546">
    <property type="entry name" value="ApbA_C"/>
    <property type="match status" value="1"/>
</dbReference>
<evidence type="ECO:0000256" key="1">
    <source>
        <dbReference type="ARBA" id="ARBA00004994"/>
    </source>
</evidence>
<evidence type="ECO:0000256" key="10">
    <source>
        <dbReference type="RuleBase" id="RU362068"/>
    </source>
</evidence>
<keyword evidence="7 10" id="KW-0560">Oxidoreductase</keyword>
<dbReference type="EMBL" id="JAAIKB010000006">
    <property type="protein sequence ID" value="NGM21690.1"/>
    <property type="molecule type" value="Genomic_DNA"/>
</dbReference>
<comment type="pathway">
    <text evidence="1 10">Cofactor biosynthesis; (R)-pantothenate biosynthesis; (R)-pantoate from 3-methyl-2-oxobutanoate: step 2/2.</text>
</comment>
<dbReference type="GO" id="GO:0008677">
    <property type="term" value="F:2-dehydropantoate 2-reductase activity"/>
    <property type="evidence" value="ECO:0007669"/>
    <property type="project" value="UniProtKB-EC"/>
</dbReference>
<feature type="domain" description="Ketopantoate reductase N-terminal" evidence="11">
    <location>
        <begin position="4"/>
        <end position="147"/>
    </location>
</feature>
<evidence type="ECO:0000256" key="4">
    <source>
        <dbReference type="ARBA" id="ARBA00019465"/>
    </source>
</evidence>
<organism evidence="13 14">
    <name type="scientific">Falsiroseomonas algicola</name>
    <dbReference type="NCBI Taxonomy" id="2716930"/>
    <lineage>
        <taxon>Bacteria</taxon>
        <taxon>Pseudomonadati</taxon>
        <taxon>Pseudomonadota</taxon>
        <taxon>Alphaproteobacteria</taxon>
        <taxon>Acetobacterales</taxon>
        <taxon>Roseomonadaceae</taxon>
        <taxon>Falsiroseomonas</taxon>
    </lineage>
</organism>
<comment type="caution">
    <text evidence="13">The sequence shown here is derived from an EMBL/GenBank/DDBJ whole genome shotgun (WGS) entry which is preliminary data.</text>
</comment>
<protein>
    <recommendedName>
        <fullName evidence="4 10">2-dehydropantoate 2-reductase</fullName>
        <ecNumber evidence="3 10">1.1.1.169</ecNumber>
    </recommendedName>
    <alternativeName>
        <fullName evidence="8 10">Ketopantoate reductase</fullName>
    </alternativeName>
</protein>
<dbReference type="NCBIfam" id="TIGR00745">
    <property type="entry name" value="apbA_panE"/>
    <property type="match status" value="1"/>
</dbReference>
<evidence type="ECO:0000259" key="12">
    <source>
        <dbReference type="Pfam" id="PF08546"/>
    </source>
</evidence>
<evidence type="ECO:0000256" key="2">
    <source>
        <dbReference type="ARBA" id="ARBA00007870"/>
    </source>
</evidence>
<dbReference type="GO" id="GO:0005737">
    <property type="term" value="C:cytoplasm"/>
    <property type="evidence" value="ECO:0007669"/>
    <property type="project" value="TreeGrafter"/>
</dbReference>
<dbReference type="InterPro" id="IPR036291">
    <property type="entry name" value="NAD(P)-bd_dom_sf"/>
</dbReference>
<evidence type="ECO:0000256" key="6">
    <source>
        <dbReference type="ARBA" id="ARBA00022857"/>
    </source>
</evidence>
<reference evidence="13 14" key="1">
    <citation type="submission" date="2020-02" db="EMBL/GenBank/DDBJ databases">
        <authorList>
            <person name="Kim H.M."/>
            <person name="Jeon C.O."/>
        </authorList>
    </citation>
    <scope>NUCLEOTIDE SEQUENCE [LARGE SCALE GENOMIC DNA]</scope>
    <source>
        <strain evidence="13 14">PeD5</strain>
    </source>
</reference>
<evidence type="ECO:0000256" key="7">
    <source>
        <dbReference type="ARBA" id="ARBA00023002"/>
    </source>
</evidence>